<comment type="caution">
    <text evidence="2">The sequence shown here is derived from an EMBL/GenBank/DDBJ whole genome shotgun (WGS) entry which is preliminary data.</text>
</comment>
<protein>
    <recommendedName>
        <fullName evidence="4">F-box domain-containing protein</fullName>
    </recommendedName>
</protein>
<name>A0AAD5PD34_9FUNG</name>
<keyword evidence="3" id="KW-1185">Reference proteome</keyword>
<dbReference type="SUPFAM" id="SSF52047">
    <property type="entry name" value="RNI-like"/>
    <property type="match status" value="1"/>
</dbReference>
<evidence type="ECO:0000256" key="1">
    <source>
        <dbReference type="SAM" id="MobiDB-lite"/>
    </source>
</evidence>
<proteinExistence type="predicted"/>
<dbReference type="EMBL" id="JAIXMP010000015">
    <property type="protein sequence ID" value="KAI9261461.1"/>
    <property type="molecule type" value="Genomic_DNA"/>
</dbReference>
<organism evidence="2 3">
    <name type="scientific">Phascolomyces articulosus</name>
    <dbReference type="NCBI Taxonomy" id="60185"/>
    <lineage>
        <taxon>Eukaryota</taxon>
        <taxon>Fungi</taxon>
        <taxon>Fungi incertae sedis</taxon>
        <taxon>Mucoromycota</taxon>
        <taxon>Mucoromycotina</taxon>
        <taxon>Mucoromycetes</taxon>
        <taxon>Mucorales</taxon>
        <taxon>Lichtheimiaceae</taxon>
        <taxon>Phascolomyces</taxon>
    </lineage>
</organism>
<evidence type="ECO:0008006" key="4">
    <source>
        <dbReference type="Google" id="ProtNLM"/>
    </source>
</evidence>
<dbReference type="AlphaFoldDB" id="A0AAD5PD34"/>
<dbReference type="Proteomes" id="UP001209540">
    <property type="component" value="Unassembled WGS sequence"/>
</dbReference>
<dbReference type="InterPro" id="IPR036047">
    <property type="entry name" value="F-box-like_dom_sf"/>
</dbReference>
<dbReference type="Gene3D" id="3.80.10.10">
    <property type="entry name" value="Ribonuclease Inhibitor"/>
    <property type="match status" value="1"/>
</dbReference>
<sequence length="722" mass="83856">MDPKNDSEQCQRHKWNGNRLTLLLPEVIHHIASYLDAKDLKECMCTSINFNMTFRPFQYRSTVIKKRNCFTHFINVLEKYTDTETTSQENQEQQGPTTIKRQKTNNIPRFTHVGEHVRSLELQDGLMLPEAMKKLAKLCPNVTSLLFKWYNFPDHRMGPTTDTTYLFRSPVPFFSYFHPSTLTSLTLKGHRNTSGIIHSPRRPDVMIFPVLRFAPQLESLKLLVHALIMTIDDLEELHRLCPKLQHFEWLPKTRLEGVGLAPGTIITPTHTMKKLVLPHHSVWYDIDIRTSPWWTYVCTKYPSVKTLVLYSPVQQKILIKSQLSNPLLSQGKQKLLRSMELKRDYFPQLEEIHLGPFAGRPATSWPLLVKGIPNVTLIGDTTLGFSDWIHHPSTDSIQRLSLLLIPKAFTQLSQCALLTHLELGFYESTYIVYQKLPVDDLLSACPLLYKLTATSCLICYGDDNEDNDTHHNQENTSITMISPDSDGGIDKNATRSTTAPSPPSSSSLNTLIIRNSVIKNDNILARIGDRCPQLSHLDLSSCIWFTPNLLTHLTTRIHMPNRYFSYLRISDPNMFDCMISEEHASYNRFGWYGRPSHEHEQPRYQVRTIFGKDVFYKVKRTEETQHERRGIERCDDNDNDDDVLTKKKTVTLIHIERDQQATRTIYCRKERKNGKSYVRREKVSEQIRWNLAFYCHRVDQLYFSDLRLRVDDMNFCKKAIII</sequence>
<dbReference type="InterPro" id="IPR032675">
    <property type="entry name" value="LRR_dom_sf"/>
</dbReference>
<reference evidence="2" key="2">
    <citation type="submission" date="2023-02" db="EMBL/GenBank/DDBJ databases">
        <authorList>
            <consortium name="DOE Joint Genome Institute"/>
            <person name="Mondo S.J."/>
            <person name="Chang Y."/>
            <person name="Wang Y."/>
            <person name="Ahrendt S."/>
            <person name="Andreopoulos W."/>
            <person name="Barry K."/>
            <person name="Beard J."/>
            <person name="Benny G.L."/>
            <person name="Blankenship S."/>
            <person name="Bonito G."/>
            <person name="Cuomo C."/>
            <person name="Desiro A."/>
            <person name="Gervers K.A."/>
            <person name="Hundley H."/>
            <person name="Kuo A."/>
            <person name="LaButti K."/>
            <person name="Lang B.F."/>
            <person name="Lipzen A."/>
            <person name="O'Donnell K."/>
            <person name="Pangilinan J."/>
            <person name="Reynolds N."/>
            <person name="Sandor L."/>
            <person name="Smith M.W."/>
            <person name="Tsang A."/>
            <person name="Grigoriev I.V."/>
            <person name="Stajich J.E."/>
            <person name="Spatafora J.W."/>
        </authorList>
    </citation>
    <scope>NUCLEOTIDE SEQUENCE</scope>
    <source>
        <strain evidence="2">RSA 2281</strain>
    </source>
</reference>
<evidence type="ECO:0000313" key="2">
    <source>
        <dbReference type="EMBL" id="KAI9261461.1"/>
    </source>
</evidence>
<feature type="compositionally biased region" description="Low complexity" evidence="1">
    <location>
        <begin position="494"/>
        <end position="507"/>
    </location>
</feature>
<accession>A0AAD5PD34</accession>
<dbReference type="PANTHER" id="PTHR31639:SF256">
    <property type="entry name" value="OS07G0242900 PROTEIN"/>
    <property type="match status" value="1"/>
</dbReference>
<feature type="region of interest" description="Disordered" evidence="1">
    <location>
        <begin position="470"/>
        <end position="507"/>
    </location>
</feature>
<reference evidence="2" key="1">
    <citation type="journal article" date="2022" name="IScience">
        <title>Evolution of zygomycete secretomes and the origins of terrestrial fungal ecologies.</title>
        <authorList>
            <person name="Chang Y."/>
            <person name="Wang Y."/>
            <person name="Mondo S."/>
            <person name="Ahrendt S."/>
            <person name="Andreopoulos W."/>
            <person name="Barry K."/>
            <person name="Beard J."/>
            <person name="Benny G.L."/>
            <person name="Blankenship S."/>
            <person name="Bonito G."/>
            <person name="Cuomo C."/>
            <person name="Desiro A."/>
            <person name="Gervers K.A."/>
            <person name="Hundley H."/>
            <person name="Kuo A."/>
            <person name="LaButti K."/>
            <person name="Lang B.F."/>
            <person name="Lipzen A."/>
            <person name="O'Donnell K."/>
            <person name="Pangilinan J."/>
            <person name="Reynolds N."/>
            <person name="Sandor L."/>
            <person name="Smith M.E."/>
            <person name="Tsang A."/>
            <person name="Grigoriev I.V."/>
            <person name="Stajich J.E."/>
            <person name="Spatafora J.W."/>
        </authorList>
    </citation>
    <scope>NUCLEOTIDE SEQUENCE</scope>
    <source>
        <strain evidence="2">RSA 2281</strain>
    </source>
</reference>
<gene>
    <name evidence="2" type="ORF">BDA99DRAFT_560338</name>
</gene>
<dbReference type="PANTHER" id="PTHR31639">
    <property type="entry name" value="F-BOX PROTEIN-LIKE"/>
    <property type="match status" value="1"/>
</dbReference>
<evidence type="ECO:0000313" key="3">
    <source>
        <dbReference type="Proteomes" id="UP001209540"/>
    </source>
</evidence>
<dbReference type="SUPFAM" id="SSF81383">
    <property type="entry name" value="F-box domain"/>
    <property type="match status" value="1"/>
</dbReference>